<protein>
    <submittedName>
        <fullName evidence="1">Uncharacterized protein</fullName>
    </submittedName>
</protein>
<dbReference type="OrthoDB" id="258422at2759"/>
<keyword evidence="2" id="KW-1185">Reference proteome</keyword>
<sequence>MLPPTDVYSIVVNNKDEFPIMVTVLYKGADGKEESKQKDIESNESAKFEEIEYDAGSSKAVMAVFRVNITSAGPSNALHNHEAPFNVSSPTKGYVFDISTGEGGKLGIEHHSP</sequence>
<evidence type="ECO:0000313" key="1">
    <source>
        <dbReference type="EMBL" id="KNC77033.1"/>
    </source>
</evidence>
<evidence type="ECO:0000313" key="2">
    <source>
        <dbReference type="Proteomes" id="UP000054560"/>
    </source>
</evidence>
<dbReference type="Proteomes" id="UP000054560">
    <property type="component" value="Unassembled WGS sequence"/>
</dbReference>
<proteinExistence type="predicted"/>
<organism evidence="1 2">
    <name type="scientific">Sphaeroforma arctica JP610</name>
    <dbReference type="NCBI Taxonomy" id="667725"/>
    <lineage>
        <taxon>Eukaryota</taxon>
        <taxon>Ichthyosporea</taxon>
        <taxon>Ichthyophonida</taxon>
        <taxon>Sphaeroforma</taxon>
    </lineage>
</organism>
<dbReference type="AlphaFoldDB" id="A0A0L0FLY7"/>
<reference evidence="1 2" key="1">
    <citation type="submission" date="2011-02" db="EMBL/GenBank/DDBJ databases">
        <title>The Genome Sequence of Sphaeroforma arctica JP610.</title>
        <authorList>
            <consortium name="The Broad Institute Genome Sequencing Platform"/>
            <person name="Russ C."/>
            <person name="Cuomo C."/>
            <person name="Young S.K."/>
            <person name="Zeng Q."/>
            <person name="Gargeya S."/>
            <person name="Alvarado L."/>
            <person name="Berlin A."/>
            <person name="Chapman S.B."/>
            <person name="Chen Z."/>
            <person name="Freedman E."/>
            <person name="Gellesch M."/>
            <person name="Goldberg J."/>
            <person name="Griggs A."/>
            <person name="Gujja S."/>
            <person name="Heilman E."/>
            <person name="Heiman D."/>
            <person name="Howarth C."/>
            <person name="Mehta T."/>
            <person name="Neiman D."/>
            <person name="Pearson M."/>
            <person name="Roberts A."/>
            <person name="Saif S."/>
            <person name="Shea T."/>
            <person name="Shenoy N."/>
            <person name="Sisk P."/>
            <person name="Stolte C."/>
            <person name="Sykes S."/>
            <person name="White J."/>
            <person name="Yandava C."/>
            <person name="Burger G."/>
            <person name="Gray M.W."/>
            <person name="Holland P.W.H."/>
            <person name="King N."/>
            <person name="Lang F.B.F."/>
            <person name="Roger A.J."/>
            <person name="Ruiz-Trillo I."/>
            <person name="Haas B."/>
            <person name="Nusbaum C."/>
            <person name="Birren B."/>
        </authorList>
    </citation>
    <scope>NUCLEOTIDE SEQUENCE [LARGE SCALE GENOMIC DNA]</scope>
    <source>
        <strain evidence="1 2">JP610</strain>
    </source>
</reference>
<dbReference type="EMBL" id="KQ242865">
    <property type="protein sequence ID" value="KNC77033.1"/>
    <property type="molecule type" value="Genomic_DNA"/>
</dbReference>
<name>A0A0L0FLY7_9EUKA</name>
<dbReference type="GeneID" id="25911000"/>
<gene>
    <name evidence="1" type="ORF">SARC_10496</name>
</gene>
<accession>A0A0L0FLY7</accession>
<dbReference type="RefSeq" id="XP_014150935.1">
    <property type="nucleotide sequence ID" value="XM_014295460.1"/>
</dbReference>